<reference evidence="1 2" key="1">
    <citation type="journal article" date="2016" name="Nat. Commun.">
        <title>Thousands of microbial genomes shed light on interconnected biogeochemical processes in an aquifer system.</title>
        <authorList>
            <person name="Anantharaman K."/>
            <person name="Brown C.T."/>
            <person name="Hug L.A."/>
            <person name="Sharon I."/>
            <person name="Castelle C.J."/>
            <person name="Probst A.J."/>
            <person name="Thomas B.C."/>
            <person name="Singh A."/>
            <person name="Wilkins M.J."/>
            <person name="Karaoz U."/>
            <person name="Brodie E.L."/>
            <person name="Williams K.H."/>
            <person name="Hubbard S.S."/>
            <person name="Banfield J.F."/>
        </authorList>
    </citation>
    <scope>NUCLEOTIDE SEQUENCE [LARGE SCALE GENOMIC DNA]</scope>
</reference>
<protein>
    <submittedName>
        <fullName evidence="1">Uncharacterized protein</fullName>
    </submittedName>
</protein>
<comment type="caution">
    <text evidence="1">The sequence shown here is derived from an EMBL/GenBank/DDBJ whole genome shotgun (WGS) entry which is preliminary data.</text>
</comment>
<dbReference type="AlphaFoldDB" id="A0A1G1VSR0"/>
<accession>A0A1G1VSR0</accession>
<gene>
    <name evidence="1" type="ORF">A2786_02570</name>
</gene>
<organism evidence="1 2">
    <name type="scientific">Candidatus Chisholmbacteria bacterium RIFCSPHIGHO2_01_FULL_52_32</name>
    <dbReference type="NCBI Taxonomy" id="1797591"/>
    <lineage>
        <taxon>Bacteria</taxon>
        <taxon>Candidatus Chisholmiibacteriota</taxon>
    </lineage>
</organism>
<dbReference type="EMBL" id="MHCJ01000003">
    <property type="protein sequence ID" value="OGY18364.1"/>
    <property type="molecule type" value="Genomic_DNA"/>
</dbReference>
<proteinExistence type="predicted"/>
<evidence type="ECO:0000313" key="1">
    <source>
        <dbReference type="EMBL" id="OGY18364.1"/>
    </source>
</evidence>
<dbReference type="Proteomes" id="UP000179233">
    <property type="component" value="Unassembled WGS sequence"/>
</dbReference>
<evidence type="ECO:0000313" key="2">
    <source>
        <dbReference type="Proteomes" id="UP000179233"/>
    </source>
</evidence>
<name>A0A1G1VSR0_9BACT</name>
<sequence length="69" mass="7502">MGSSESQPRAVSYENKSARLLLSGPSLDAELVHLDPSVEIVPTGEAFMGFRPVRVELKGIIMTLFEVTP</sequence>